<evidence type="ECO:0000256" key="1">
    <source>
        <dbReference type="ARBA" id="ARBA00006611"/>
    </source>
</evidence>
<keyword evidence="4" id="KW-1185">Reference proteome</keyword>
<organism evidence="3 4">
    <name type="scientific">Candidatus Burkholderia verschuerenii</name>
    <dbReference type="NCBI Taxonomy" id="242163"/>
    <lineage>
        <taxon>Bacteria</taxon>
        <taxon>Pseudomonadati</taxon>
        <taxon>Pseudomonadota</taxon>
        <taxon>Betaproteobacteria</taxon>
        <taxon>Burkholderiales</taxon>
        <taxon>Burkholderiaceae</taxon>
        <taxon>Burkholderia</taxon>
    </lineage>
</organism>
<dbReference type="Gene3D" id="3.40.50.300">
    <property type="entry name" value="P-loop containing nucleotide triphosphate hydrolases"/>
    <property type="match status" value="1"/>
</dbReference>
<dbReference type="PATRIC" id="fig|242163.4.peg.5729"/>
<dbReference type="GO" id="GO:0016887">
    <property type="term" value="F:ATP hydrolysis activity"/>
    <property type="evidence" value="ECO:0007669"/>
    <property type="project" value="InterPro"/>
</dbReference>
<dbReference type="InterPro" id="IPR027417">
    <property type="entry name" value="P-loop_NTPase"/>
</dbReference>
<dbReference type="OrthoDB" id="9810761at2"/>
<dbReference type="InterPro" id="IPR050921">
    <property type="entry name" value="T4SS_GSP_E_ATPase"/>
</dbReference>
<keyword evidence="3" id="KW-0378">Hydrolase</keyword>
<dbReference type="PANTHER" id="PTHR30486:SF6">
    <property type="entry name" value="TYPE IV PILUS RETRACTATION ATPASE PILT"/>
    <property type="match status" value="1"/>
</dbReference>
<gene>
    <name evidence="3" type="ORF">BVER_05664c</name>
</gene>
<dbReference type="CDD" id="cd01130">
    <property type="entry name" value="VirB11-like_ATPase"/>
    <property type="match status" value="1"/>
</dbReference>
<evidence type="ECO:0000313" key="4">
    <source>
        <dbReference type="Proteomes" id="UP000036959"/>
    </source>
</evidence>
<dbReference type="Pfam" id="PF00437">
    <property type="entry name" value="T2SSE"/>
    <property type="match status" value="1"/>
</dbReference>
<feature type="domain" description="Bacterial type II secretion system protein E" evidence="2">
    <location>
        <begin position="137"/>
        <end position="288"/>
    </location>
</feature>
<comment type="similarity">
    <text evidence="1">Belongs to the GSP E family.</text>
</comment>
<dbReference type="EMBL" id="LFJJ01000055">
    <property type="protein sequence ID" value="KND60582.1"/>
    <property type="molecule type" value="Genomic_DNA"/>
</dbReference>
<proteinExistence type="inferred from homology"/>
<dbReference type="AlphaFoldDB" id="A0A0L0MD21"/>
<evidence type="ECO:0000259" key="2">
    <source>
        <dbReference type="Pfam" id="PF00437"/>
    </source>
</evidence>
<reference evidence="4" key="1">
    <citation type="submission" date="2015-06" db="EMBL/GenBank/DDBJ databases">
        <title>Comparative genomics of Burkholderia leaf nodule symbionts.</title>
        <authorList>
            <person name="Carlier A."/>
            <person name="Eberl L."/>
            <person name="Pinto-Carbo M."/>
        </authorList>
    </citation>
    <scope>NUCLEOTIDE SEQUENCE [LARGE SCALE GENOMIC DNA]</scope>
    <source>
        <strain evidence="4">UZHbot4</strain>
    </source>
</reference>
<comment type="caution">
    <text evidence="3">The sequence shown here is derived from an EMBL/GenBank/DDBJ whole genome shotgun (WGS) entry which is preliminary data.</text>
</comment>
<dbReference type="PANTHER" id="PTHR30486">
    <property type="entry name" value="TWITCHING MOTILITY PROTEIN PILT"/>
    <property type="match status" value="1"/>
</dbReference>
<name>A0A0L0MD21_9BURK</name>
<sequence>MRPLVPYLDNPAVTELRVRPGQVVTDAFKEKGYEDAPELSLPYLRSLATAMIAYAGLSVRSVNYVTLPGSERGTILMPPVVLEGTLTIVIRKHSAVVKSAHQLDEEGAFADCRDVSFNQPTEAEAKAEAERTDFRRLEPFELELLDLKRQGRIRDFLLRCVALKRNIVVSGKAGSGKTTLTRSLIEAVPTDEHIATIEDVHELFLPNHKEVTNLFYGDGSGRIFALACLAACMRITPERIFLAELRGGEALEYTNALNTDHGGGITTTHANGAIEAFDSIATLIKNSDVGRTLEMESIKHVLYTTVDVVLYMRARKVLQVFYDPIFKRRQMS</sequence>
<accession>A0A0L0MD21</accession>
<dbReference type="SUPFAM" id="SSF52540">
    <property type="entry name" value="P-loop containing nucleoside triphosphate hydrolases"/>
    <property type="match status" value="1"/>
</dbReference>
<evidence type="ECO:0000313" key="3">
    <source>
        <dbReference type="EMBL" id="KND60582.1"/>
    </source>
</evidence>
<dbReference type="Proteomes" id="UP000036959">
    <property type="component" value="Unassembled WGS sequence"/>
</dbReference>
<dbReference type="InterPro" id="IPR001482">
    <property type="entry name" value="T2SS/T4SS_dom"/>
</dbReference>
<protein>
    <submittedName>
        <fullName evidence="3">Type II/IV secretion system ATP hydrolase TadA/VirB11/CpaF, TadA subfamily</fullName>
    </submittedName>
</protein>
<dbReference type="Gene3D" id="3.30.450.90">
    <property type="match status" value="1"/>
</dbReference>